<organism evidence="2 3">
    <name type="scientific">Chloropicon roscoffensis</name>
    <dbReference type="NCBI Taxonomy" id="1461544"/>
    <lineage>
        <taxon>Eukaryota</taxon>
        <taxon>Viridiplantae</taxon>
        <taxon>Chlorophyta</taxon>
        <taxon>Chloropicophyceae</taxon>
        <taxon>Chloropicales</taxon>
        <taxon>Chloropicaceae</taxon>
        <taxon>Chloropicon</taxon>
    </lineage>
</organism>
<dbReference type="EMBL" id="CP151504">
    <property type="protein sequence ID" value="WZN61660.1"/>
    <property type="molecule type" value="Genomic_DNA"/>
</dbReference>
<dbReference type="GO" id="GO:0045022">
    <property type="term" value="P:early endosome to late endosome transport"/>
    <property type="evidence" value="ECO:0007669"/>
    <property type="project" value="TreeGrafter"/>
</dbReference>
<evidence type="ECO:0000313" key="3">
    <source>
        <dbReference type="Proteomes" id="UP001472866"/>
    </source>
</evidence>
<keyword evidence="3" id="KW-1185">Reference proteome</keyword>
<evidence type="ECO:0000313" key="2">
    <source>
        <dbReference type="EMBL" id="WZN61660.1"/>
    </source>
</evidence>
<sequence>MDDDAAASPLFTYLRTKLPDLLERAVSEGWKVAVPQASSLRGAAISQALVESHLLRQTAIRDEWKTANGRTVVVVKDSGSGSVRLTAGRGFPVQGNTVSVLAEDLWYGPSSDQGLQLVSVSEPLEKDSLSTLNSYATTVLEGEGGLPQNAYLRGGGRATLPSAEVARGDGGDEHRWCEDDKKCLEYIEGIAGSGRPLAELEGRLVEFSRTYIFARNYEGETAEKLRGFAMRFAEETGAPCFDSAYKAALCHTINILESKIWSSLKDIYAEDDMKARSAMSRKLSASCSGAGISEEFQDVDFSEPVSGFRGLDETQSPAMKLFCLQGIQKKTIDAIRKGKNHKGAVTVFGTSQLGSGGSSVVGTDELLPLWIHLVSRAGVENLMTNFVVIKFFSFFSLIGGGEHNNFLVTLMESLVNYFLY</sequence>
<name>A0AAX4P5L9_9CHLO</name>
<dbReference type="Pfam" id="PF02204">
    <property type="entry name" value="VPS9"/>
    <property type="match status" value="1"/>
</dbReference>
<dbReference type="Gene3D" id="1.20.1050.80">
    <property type="entry name" value="VPS9 domain"/>
    <property type="match status" value="1"/>
</dbReference>
<dbReference type="Proteomes" id="UP001472866">
    <property type="component" value="Chromosome 04"/>
</dbReference>
<dbReference type="InterPro" id="IPR003123">
    <property type="entry name" value="VPS9"/>
</dbReference>
<dbReference type="SUPFAM" id="SSF109993">
    <property type="entry name" value="VPS9 domain"/>
    <property type="match status" value="1"/>
</dbReference>
<dbReference type="GO" id="GO:0005886">
    <property type="term" value="C:plasma membrane"/>
    <property type="evidence" value="ECO:0007669"/>
    <property type="project" value="TreeGrafter"/>
</dbReference>
<dbReference type="GO" id="GO:0000149">
    <property type="term" value="F:SNARE binding"/>
    <property type="evidence" value="ECO:0007669"/>
    <property type="project" value="TreeGrafter"/>
</dbReference>
<dbReference type="InterPro" id="IPR037191">
    <property type="entry name" value="VPS9_dom_sf"/>
</dbReference>
<gene>
    <name evidence="2" type="ORF">HKI87_04g31950</name>
</gene>
<reference evidence="2 3" key="1">
    <citation type="submission" date="2024-03" db="EMBL/GenBank/DDBJ databases">
        <title>Complete genome sequence of the green alga Chloropicon roscoffensis RCC1871.</title>
        <authorList>
            <person name="Lemieux C."/>
            <person name="Pombert J.-F."/>
            <person name="Otis C."/>
            <person name="Turmel M."/>
        </authorList>
    </citation>
    <scope>NUCLEOTIDE SEQUENCE [LARGE SCALE GENOMIC DNA]</scope>
    <source>
        <strain evidence="2 3">RCC1871</strain>
    </source>
</reference>
<proteinExistence type="predicted"/>
<dbReference type="GO" id="GO:0005770">
    <property type="term" value="C:late endosome"/>
    <property type="evidence" value="ECO:0007669"/>
    <property type="project" value="TreeGrafter"/>
</dbReference>
<protein>
    <submittedName>
        <fullName evidence="2">VSP9 domain-containing protein</fullName>
    </submittedName>
</protein>
<evidence type="ECO:0000259" key="1">
    <source>
        <dbReference type="PROSITE" id="PS51205"/>
    </source>
</evidence>
<dbReference type="GO" id="GO:0005085">
    <property type="term" value="F:guanyl-nucleotide exchange factor activity"/>
    <property type="evidence" value="ECO:0007669"/>
    <property type="project" value="TreeGrafter"/>
</dbReference>
<dbReference type="PANTHER" id="PTHR24170">
    <property type="entry name" value="ANKYRIN REPEAT DOMAIN-CONTAINING PROTEIN 27"/>
    <property type="match status" value="1"/>
</dbReference>
<dbReference type="PROSITE" id="PS51205">
    <property type="entry name" value="VPS9"/>
    <property type="match status" value="1"/>
</dbReference>
<dbReference type="GO" id="GO:0097422">
    <property type="term" value="C:tubular endosome"/>
    <property type="evidence" value="ECO:0007669"/>
    <property type="project" value="TreeGrafter"/>
</dbReference>
<feature type="domain" description="VPS9" evidence="1">
    <location>
        <begin position="269"/>
        <end position="420"/>
    </location>
</feature>
<dbReference type="GO" id="GO:0005769">
    <property type="term" value="C:early endosome"/>
    <property type="evidence" value="ECO:0007669"/>
    <property type="project" value="TreeGrafter"/>
</dbReference>
<dbReference type="InterPro" id="IPR051248">
    <property type="entry name" value="UPF0507/Ank_repeat_27"/>
</dbReference>
<accession>A0AAX4P5L9</accession>
<dbReference type="PANTHER" id="PTHR24170:SF1">
    <property type="entry name" value="DOMAIN PROTEIN, PUTATIVE (AFU_ORTHOLOGUE AFUA_1G09870)-RELATED"/>
    <property type="match status" value="1"/>
</dbReference>
<dbReference type="AlphaFoldDB" id="A0AAX4P5L9"/>
<dbReference type="GO" id="GO:0030133">
    <property type="term" value="C:transport vesicle"/>
    <property type="evidence" value="ECO:0007669"/>
    <property type="project" value="TreeGrafter"/>
</dbReference>